<dbReference type="EMBL" id="JANIBJ010000043">
    <property type="protein sequence ID" value="MCQ8105991.1"/>
    <property type="molecule type" value="Genomic_DNA"/>
</dbReference>
<protein>
    <submittedName>
        <fullName evidence="3">DEAD/DEAH box helicase family protein</fullName>
    </submittedName>
</protein>
<dbReference type="CDD" id="cd18799">
    <property type="entry name" value="SF2_C_EcoAI-like"/>
    <property type="match status" value="1"/>
</dbReference>
<keyword evidence="3" id="KW-0067">ATP-binding</keyword>
<dbReference type="Pfam" id="PF04313">
    <property type="entry name" value="HSDR_N"/>
    <property type="match status" value="1"/>
</dbReference>
<keyword evidence="3" id="KW-0378">Hydrolase</keyword>
<dbReference type="InterPro" id="IPR006935">
    <property type="entry name" value="Helicase/UvrB_N"/>
</dbReference>
<dbReference type="Gene3D" id="3.90.1570.30">
    <property type="match status" value="1"/>
</dbReference>
<keyword evidence="4" id="KW-1185">Reference proteome</keyword>
<dbReference type="Pfam" id="PF04851">
    <property type="entry name" value="ResIII"/>
    <property type="match status" value="1"/>
</dbReference>
<dbReference type="Pfam" id="PF00271">
    <property type="entry name" value="Helicase_C"/>
    <property type="match status" value="1"/>
</dbReference>
<dbReference type="PANTHER" id="PTHR47396:SF1">
    <property type="entry name" value="ATP-DEPENDENT HELICASE IRC3-RELATED"/>
    <property type="match status" value="1"/>
</dbReference>
<dbReference type="GO" id="GO:0004386">
    <property type="term" value="F:helicase activity"/>
    <property type="evidence" value="ECO:0007669"/>
    <property type="project" value="UniProtKB-KW"/>
</dbReference>
<dbReference type="SUPFAM" id="SSF52540">
    <property type="entry name" value="P-loop containing nucleoside triphosphate hydrolases"/>
    <property type="match status" value="2"/>
</dbReference>
<dbReference type="PROSITE" id="PS51192">
    <property type="entry name" value="HELICASE_ATP_BIND_1"/>
    <property type="match status" value="1"/>
</dbReference>
<proteinExistence type="predicted"/>
<dbReference type="InterPro" id="IPR007409">
    <property type="entry name" value="Restrct_endonuc_type1_HsdR_N"/>
</dbReference>
<feature type="coiled-coil region" evidence="1">
    <location>
        <begin position="147"/>
        <end position="195"/>
    </location>
</feature>
<keyword evidence="3" id="KW-0347">Helicase</keyword>
<evidence type="ECO:0000313" key="4">
    <source>
        <dbReference type="Proteomes" id="UP001524499"/>
    </source>
</evidence>
<dbReference type="Pfam" id="PF08463">
    <property type="entry name" value="EcoEI_R_C"/>
    <property type="match status" value="1"/>
</dbReference>
<dbReference type="Gene3D" id="3.40.50.300">
    <property type="entry name" value="P-loop containing nucleotide triphosphate hydrolases"/>
    <property type="match status" value="2"/>
</dbReference>
<dbReference type="Proteomes" id="UP001524499">
    <property type="component" value="Unassembled WGS sequence"/>
</dbReference>
<dbReference type="InterPro" id="IPR014001">
    <property type="entry name" value="Helicase_ATP-bd"/>
</dbReference>
<dbReference type="PANTHER" id="PTHR47396">
    <property type="entry name" value="TYPE I RESTRICTION ENZYME ECOKI R PROTEIN"/>
    <property type="match status" value="1"/>
</dbReference>
<reference evidence="3 4" key="1">
    <citation type="submission" date="2022-07" db="EMBL/GenBank/DDBJ databases">
        <title>Methylomonas rivi sp. nov., Methylomonas rosea sp. nov., Methylomonas aureus sp. nov. and Methylomonas subterranea sp. nov., four novel methanotrophs isolated from a freshwater creek and the deep terrestrial subsurface.</title>
        <authorList>
            <person name="Abin C."/>
            <person name="Sankaranarayanan K."/>
            <person name="Garner C."/>
            <person name="Sindelar R."/>
            <person name="Kotary K."/>
            <person name="Garner R."/>
            <person name="Barclay S."/>
            <person name="Lawson P."/>
            <person name="Krumholz L."/>
        </authorList>
    </citation>
    <scope>NUCLEOTIDE SEQUENCE [LARGE SCALE GENOMIC DNA]</scope>
    <source>
        <strain evidence="3 4">SURF-2</strain>
    </source>
</reference>
<evidence type="ECO:0000313" key="3">
    <source>
        <dbReference type="EMBL" id="MCQ8105991.1"/>
    </source>
</evidence>
<keyword evidence="1" id="KW-0175">Coiled coil</keyword>
<evidence type="ECO:0000259" key="2">
    <source>
        <dbReference type="PROSITE" id="PS51192"/>
    </source>
</evidence>
<keyword evidence="3" id="KW-0547">Nucleotide-binding</keyword>
<accession>A0ABT1TLA1</accession>
<dbReference type="CDD" id="cd18032">
    <property type="entry name" value="DEXHc_RE_I_III_res"/>
    <property type="match status" value="1"/>
</dbReference>
<dbReference type="RefSeq" id="WP_256604032.1">
    <property type="nucleotide sequence ID" value="NZ_JANIBJ010000043.1"/>
</dbReference>
<dbReference type="InterPro" id="IPR027417">
    <property type="entry name" value="P-loop_NTPase"/>
</dbReference>
<dbReference type="InterPro" id="IPR013670">
    <property type="entry name" value="EcoEI_R_C_dom"/>
</dbReference>
<gene>
    <name evidence="3" type="ORF">NP590_17920</name>
</gene>
<dbReference type="InterPro" id="IPR001650">
    <property type="entry name" value="Helicase_C-like"/>
</dbReference>
<organism evidence="3 4">
    <name type="scientific">Methylomonas subterranea</name>
    <dbReference type="NCBI Taxonomy" id="2952225"/>
    <lineage>
        <taxon>Bacteria</taxon>
        <taxon>Pseudomonadati</taxon>
        <taxon>Pseudomonadota</taxon>
        <taxon>Gammaproteobacteria</taxon>
        <taxon>Methylococcales</taxon>
        <taxon>Methylococcaceae</taxon>
        <taxon>Methylomonas</taxon>
    </lineage>
</organism>
<dbReference type="InterPro" id="IPR050742">
    <property type="entry name" value="Helicase_Restrict-Modif_Enz"/>
</dbReference>
<comment type="caution">
    <text evidence="3">The sequence shown here is derived from an EMBL/GenBank/DDBJ whole genome shotgun (WGS) entry which is preliminary data.</text>
</comment>
<dbReference type="SMART" id="SM00487">
    <property type="entry name" value="DEXDc"/>
    <property type="match status" value="1"/>
</dbReference>
<evidence type="ECO:0000256" key="1">
    <source>
        <dbReference type="SAM" id="Coils"/>
    </source>
</evidence>
<sequence>MKSINFEFLQKSWPDLAALGGFSETYAHSDPQSALVKLRLFVERMVGALYQMHGLPKPIQPTLNDLLNNDVFRDLAPRPIYLKFHAIRDAGNKAAHGETVSKQTALWLIKEAYDLARWFFVAFARGEASLCGQYQEPKAENQDSDSKAKLKEQKKAILEKLSAQEAQLQALFAELEQSRTQVQNAEQKLADIAESTAKGQQVADVFKFDEATTRKRLIDRQIADAGWHIGNNGTNTEQVGQEIEVNHQPTNSETGRIDYVLWDDNGKPLAIIEAKKASENAEKGRTQARIYADGLEKDHGQRPVIFYTNGFDIWIWDDQQGYPPRKIFGFYSKDSLQYLVYQRRAKQALNSLSPKAEIAGRLYQIETIKRVTERFANQYRKGLIVQATGTGKTRVAIALTELLIRAGWVKRVLFLCDRRELRKQAKDAFNDYLNEPLVTVGASTAKDRQKRIYLATYPAMAKVFQTFDVGFFDLVIADESHRSIYNVYGDIFRYFDCLQVGLTATPVEFVTRNTFQLFECENQAPTAYYSFERAVEEHYLVPFEVQTYTTDFLRRGIKYQQLTNEQRQELEDLGEDAQTLNFEVRDIDKNVYNKDTNRHIIRNLMENGIRDASGQQVGKTIIFARNHEHALLLRNVFDEMYPQYGGKVCQVIDNYDPRAEQLIDDFKQLDNELTIAVSVDMLDTGIDVPEVVNLVFAKPVFSKVKFWQMIGRGTRLCPNLFGLGKDKTGFRIFDHWGNFDYFEFHYKPVEPVVSKPLLQQLFETRIALADAALQAAEPEFFEIAEALIAKDINQLPDESIAVREKWRTKQNLSQPETLHQWAPATVAGLKTEIAPLMQWVSVRGATEVYELDLLIARMQIELLRNSSRFDDLKITLMDRVNGLQMHLNQVREKAELIKNVRATEFWNQVTVPALEDVRKQLRDIIHHQASSGGGGTSTTKIIDITEDTAQIESGQRSSTIRSVDMKVYQQQVDQALRELFDTDPTLKKIRRGESVSTIELENLTSLVLIQHPDVRLDVLKGFYGEALPMDHIIRSIVGMEPDAVRERFEWFVQKHPLLTAKQTQFLSLLQNHIAKYGAIEIERLYEDPFTLVDADGIDGVFNNEADSEELIAIINTFKPSHTQERAQ</sequence>
<name>A0ABT1TLA1_9GAMM</name>
<feature type="domain" description="Helicase ATP-binding" evidence="2">
    <location>
        <begin position="373"/>
        <end position="524"/>
    </location>
</feature>